<dbReference type="CDD" id="cd06223">
    <property type="entry name" value="PRTases_typeI"/>
    <property type="match status" value="1"/>
</dbReference>
<dbReference type="AlphaFoldDB" id="A0A6N9NL66"/>
<dbReference type="RefSeq" id="WP_160632930.1">
    <property type="nucleotide sequence ID" value="NZ_WWNE01000006.1"/>
</dbReference>
<protein>
    <submittedName>
        <fullName evidence="2">Phosphoribosyltransferase</fullName>
    </submittedName>
</protein>
<dbReference type="EMBL" id="WWNE01000006">
    <property type="protein sequence ID" value="NBG65980.1"/>
    <property type="molecule type" value="Genomic_DNA"/>
</dbReference>
<evidence type="ECO:0000259" key="1">
    <source>
        <dbReference type="Pfam" id="PF00156"/>
    </source>
</evidence>
<gene>
    <name evidence="2" type="ORF">GQN54_07595</name>
</gene>
<dbReference type="InterPro" id="IPR029057">
    <property type="entry name" value="PRTase-like"/>
</dbReference>
<reference evidence="2 3" key="1">
    <citation type="submission" date="2019-12" db="EMBL/GenBank/DDBJ databases">
        <authorList>
            <person name="Zhao J."/>
        </authorList>
    </citation>
    <scope>NUCLEOTIDE SEQUENCE [LARGE SCALE GENOMIC DNA]</scope>
    <source>
        <strain evidence="2 3">S-15</strain>
    </source>
</reference>
<dbReference type="SUPFAM" id="SSF53271">
    <property type="entry name" value="PRTase-like"/>
    <property type="match status" value="1"/>
</dbReference>
<keyword evidence="3" id="KW-1185">Reference proteome</keyword>
<dbReference type="Proteomes" id="UP000470771">
    <property type="component" value="Unassembled WGS sequence"/>
</dbReference>
<dbReference type="PANTHER" id="PTHR11608">
    <property type="entry name" value="BIFUNCTIONAL PROTEIN PYRR"/>
    <property type="match status" value="1"/>
</dbReference>
<comment type="caution">
    <text evidence="2">The sequence shown here is derived from an EMBL/GenBank/DDBJ whole genome shotgun (WGS) entry which is preliminary data.</text>
</comment>
<keyword evidence="2" id="KW-0808">Transferase</keyword>
<proteinExistence type="predicted"/>
<dbReference type="PANTHER" id="PTHR11608:SF0">
    <property type="entry name" value="BIFUNCTIONAL PROTEIN PYRR"/>
    <property type="match status" value="1"/>
</dbReference>
<dbReference type="InterPro" id="IPR050137">
    <property type="entry name" value="PyrR_bifunctional"/>
</dbReference>
<dbReference type="Gene3D" id="3.40.50.2020">
    <property type="match status" value="1"/>
</dbReference>
<evidence type="ECO:0000313" key="2">
    <source>
        <dbReference type="EMBL" id="NBG65980.1"/>
    </source>
</evidence>
<dbReference type="Pfam" id="PF00156">
    <property type="entry name" value="Pribosyltran"/>
    <property type="match status" value="1"/>
</dbReference>
<name>A0A6N9NL66_9FLAO</name>
<accession>A0A6N9NL66</accession>
<dbReference type="GO" id="GO:0016757">
    <property type="term" value="F:glycosyltransferase activity"/>
    <property type="evidence" value="ECO:0007669"/>
    <property type="project" value="UniProtKB-KW"/>
</dbReference>
<sequence length="169" mass="19076">MAANKTLILDHDRIIQKVNRIAYQIFEDNYTEKEIIIAGIAPKGFQFAELLSETLKSISKIKIQLVELKIKKDNPIDSKIELSLNEKDLSEKVIIVVDDVLNSGRTLIYGVNYFLNGPIKKLSTAVLVNRNHRRFPISADYVGVSLSTTLQDHVEVFFSPSGTHTVHLK</sequence>
<organism evidence="2 3">
    <name type="scientific">Acidiluteibacter ferrifornacis</name>
    <dbReference type="NCBI Taxonomy" id="2692424"/>
    <lineage>
        <taxon>Bacteria</taxon>
        <taxon>Pseudomonadati</taxon>
        <taxon>Bacteroidota</taxon>
        <taxon>Flavobacteriia</taxon>
        <taxon>Flavobacteriales</taxon>
        <taxon>Cryomorphaceae</taxon>
        <taxon>Acidiluteibacter</taxon>
    </lineage>
</organism>
<evidence type="ECO:0000313" key="3">
    <source>
        <dbReference type="Proteomes" id="UP000470771"/>
    </source>
</evidence>
<keyword evidence="2" id="KW-0328">Glycosyltransferase</keyword>
<dbReference type="InterPro" id="IPR000836">
    <property type="entry name" value="PRTase_dom"/>
</dbReference>
<feature type="domain" description="Phosphoribosyltransferase" evidence="1">
    <location>
        <begin position="8"/>
        <end position="145"/>
    </location>
</feature>